<evidence type="ECO:0000313" key="3">
    <source>
        <dbReference type="Proteomes" id="UP000239874"/>
    </source>
</evidence>
<reference evidence="2 3" key="1">
    <citation type="submission" date="2018-02" db="EMBL/GenBank/DDBJ databases">
        <title>8 Nocardia nova and 1 Nocardia cyriacigeorgica strain used for evolution to TMP-SMX.</title>
        <authorList>
            <person name="Mehta H."/>
            <person name="Weng J."/>
            <person name="Shamoo Y."/>
        </authorList>
    </citation>
    <scope>NUCLEOTIDE SEQUENCE [LARGE SCALE GENOMIC DNA]</scope>
    <source>
        <strain evidence="2 3">MDA3139</strain>
    </source>
</reference>
<dbReference type="AlphaFoldDB" id="A0A2S6ATD7"/>
<name>A0A2S6ATD7_9NOCA</name>
<dbReference type="Proteomes" id="UP000239874">
    <property type="component" value="Unassembled WGS sequence"/>
</dbReference>
<evidence type="ECO:0000256" key="1">
    <source>
        <dbReference type="SAM" id="MobiDB-lite"/>
    </source>
</evidence>
<accession>A0A2S6ATD7</accession>
<evidence type="ECO:0000313" key="2">
    <source>
        <dbReference type="EMBL" id="PPJ38470.1"/>
    </source>
</evidence>
<proteinExistence type="predicted"/>
<gene>
    <name evidence="2" type="ORF">C5E45_09415</name>
</gene>
<feature type="region of interest" description="Disordered" evidence="1">
    <location>
        <begin position="75"/>
        <end position="129"/>
    </location>
</feature>
<protein>
    <submittedName>
        <fullName evidence="2">Uncharacterized protein</fullName>
    </submittedName>
</protein>
<feature type="compositionally biased region" description="Polar residues" evidence="1">
    <location>
        <begin position="28"/>
        <end position="42"/>
    </location>
</feature>
<feature type="region of interest" description="Disordered" evidence="1">
    <location>
        <begin position="1"/>
        <end position="51"/>
    </location>
</feature>
<sequence length="129" mass="13577">MTPDKPASLQDLCTTRLPEENDDGRPPSSRSTVIGETGSGTLTADRRDAPICPSGPFVSRSRVIAAGPAWRYRCDSNPFRLSPARRGRGGEVRHGDARHSPANPGDSPDTPSSELHACSSLASAVGPVD</sequence>
<dbReference type="EMBL" id="PSZC01000005">
    <property type="protein sequence ID" value="PPJ38470.1"/>
    <property type="molecule type" value="Genomic_DNA"/>
</dbReference>
<organism evidence="2 3">
    <name type="scientific">Nocardia nova</name>
    <dbReference type="NCBI Taxonomy" id="37330"/>
    <lineage>
        <taxon>Bacteria</taxon>
        <taxon>Bacillati</taxon>
        <taxon>Actinomycetota</taxon>
        <taxon>Actinomycetes</taxon>
        <taxon>Mycobacteriales</taxon>
        <taxon>Nocardiaceae</taxon>
        <taxon>Nocardia</taxon>
    </lineage>
</organism>
<feature type="compositionally biased region" description="Basic and acidic residues" evidence="1">
    <location>
        <begin position="88"/>
        <end position="99"/>
    </location>
</feature>
<comment type="caution">
    <text evidence="2">The sequence shown here is derived from an EMBL/GenBank/DDBJ whole genome shotgun (WGS) entry which is preliminary data.</text>
</comment>